<sequence length="541" mass="60663">MSFQVREYVDPRQRPVFSYKGIPYATPPVGSLRFKPPVRDYGWNRTQRFDRFGPECPQLDVQGVPEPGVSEDCLTLNVWIPQVPDGFQRFPVVVFLNGELFWRQRASRYPLEELSSEDIVTVSVSYRTNLFGFFTLQSSAAPGNLGLRDQQLALLWVRENIGAFGGDPRRVTLVGFSAGAASVGLHLVSPQSQGLFQRAMLVSGSPLATWAHMEAGEARRIGQEVTAIMGCRSGSDWEAVRCLQDQDFMRLLTAAQRILESRGRFHPVFAPVTDSFVVSRDQFLPEDPDRLLKRGDFVKVPVMSGVDADDGVLLLYQYPGTDRLTFSNLTEVLRRVVIPRLMDQQGLTRRRALLTGVLSYRYVDTVPPGSQQQMLTSFVKIFSDAYFVAPLYSFLDLYARSGADLYAYGYNGEGPDIFGNIVSLPSASHGSELLYVLGPSMYRDLVGGTYGAVQQRLGQKLRTYWKGFITDGDPVRGRYGERWDRYTLDQARVPGPLGSGPQYETATWVLLAVLLLLIVGLLVAFLLTRRRRRLKSDMAYG</sequence>
<organism evidence="9 10">
    <name type="scientific">Amphibalanus amphitrite</name>
    <name type="common">Striped barnacle</name>
    <name type="synonym">Balanus amphitrite</name>
    <dbReference type="NCBI Taxonomy" id="1232801"/>
    <lineage>
        <taxon>Eukaryota</taxon>
        <taxon>Metazoa</taxon>
        <taxon>Ecdysozoa</taxon>
        <taxon>Arthropoda</taxon>
        <taxon>Crustacea</taxon>
        <taxon>Multicrustacea</taxon>
        <taxon>Cirripedia</taxon>
        <taxon>Thoracica</taxon>
        <taxon>Thoracicalcarea</taxon>
        <taxon>Balanomorpha</taxon>
        <taxon>Balanoidea</taxon>
        <taxon>Balanidae</taxon>
        <taxon>Amphibalaninae</taxon>
        <taxon>Amphibalanus</taxon>
    </lineage>
</organism>
<evidence type="ECO:0000256" key="4">
    <source>
        <dbReference type="ARBA" id="ARBA00022801"/>
    </source>
</evidence>
<evidence type="ECO:0000256" key="5">
    <source>
        <dbReference type="ARBA" id="ARBA00023180"/>
    </source>
</evidence>
<dbReference type="SUPFAM" id="SSF53474">
    <property type="entry name" value="alpha/beta-Hydrolases"/>
    <property type="match status" value="1"/>
</dbReference>
<evidence type="ECO:0000259" key="8">
    <source>
        <dbReference type="Pfam" id="PF00135"/>
    </source>
</evidence>
<evidence type="ECO:0000256" key="7">
    <source>
        <dbReference type="SAM" id="Phobius"/>
    </source>
</evidence>
<protein>
    <recommendedName>
        <fullName evidence="6">Carboxylic ester hydrolase</fullName>
        <ecNumber evidence="6">3.1.1.-</ecNumber>
    </recommendedName>
</protein>
<evidence type="ECO:0000256" key="1">
    <source>
        <dbReference type="ARBA" id="ARBA00005964"/>
    </source>
</evidence>
<feature type="domain" description="Carboxylesterase type B" evidence="8">
    <location>
        <begin position="13"/>
        <end position="489"/>
    </location>
</feature>
<keyword evidence="7" id="KW-0472">Membrane</keyword>
<dbReference type="EMBL" id="VIIS01000976">
    <property type="protein sequence ID" value="KAF0303094.1"/>
    <property type="molecule type" value="Genomic_DNA"/>
</dbReference>
<evidence type="ECO:0000313" key="9">
    <source>
        <dbReference type="EMBL" id="KAF0303094.1"/>
    </source>
</evidence>
<dbReference type="GO" id="GO:0052689">
    <property type="term" value="F:carboxylic ester hydrolase activity"/>
    <property type="evidence" value="ECO:0007669"/>
    <property type="project" value="UniProtKB-KW"/>
</dbReference>
<dbReference type="PANTHER" id="PTHR43903">
    <property type="entry name" value="NEUROLIGIN"/>
    <property type="match status" value="1"/>
</dbReference>
<accession>A0A6A4WGY4</accession>
<dbReference type="Gene3D" id="3.40.50.1820">
    <property type="entry name" value="alpha/beta hydrolase"/>
    <property type="match status" value="1"/>
</dbReference>
<evidence type="ECO:0000313" key="10">
    <source>
        <dbReference type="Proteomes" id="UP000440578"/>
    </source>
</evidence>
<evidence type="ECO:0000256" key="3">
    <source>
        <dbReference type="ARBA" id="ARBA00022729"/>
    </source>
</evidence>
<dbReference type="InterPro" id="IPR002018">
    <property type="entry name" value="CarbesteraseB"/>
</dbReference>
<dbReference type="PROSITE" id="PS00941">
    <property type="entry name" value="CARBOXYLESTERASE_B_2"/>
    <property type="match status" value="1"/>
</dbReference>
<keyword evidence="10" id="KW-1185">Reference proteome</keyword>
<dbReference type="InterPro" id="IPR019826">
    <property type="entry name" value="Carboxylesterase_B_AS"/>
</dbReference>
<dbReference type="Pfam" id="PF00135">
    <property type="entry name" value="COesterase"/>
    <property type="match status" value="1"/>
</dbReference>
<dbReference type="InterPro" id="IPR029058">
    <property type="entry name" value="AB_hydrolase_fold"/>
</dbReference>
<feature type="transmembrane region" description="Helical" evidence="7">
    <location>
        <begin position="508"/>
        <end position="528"/>
    </location>
</feature>
<keyword evidence="4 6" id="KW-0378">Hydrolase</keyword>
<evidence type="ECO:0000256" key="2">
    <source>
        <dbReference type="ARBA" id="ARBA00022487"/>
    </source>
</evidence>
<dbReference type="OrthoDB" id="19653at2759"/>
<dbReference type="EC" id="3.1.1.-" evidence="6"/>
<dbReference type="InterPro" id="IPR051093">
    <property type="entry name" value="Neuroligin/BSAL"/>
</dbReference>
<dbReference type="AlphaFoldDB" id="A0A6A4WGY4"/>
<comment type="caution">
    <text evidence="9">The sequence shown here is derived from an EMBL/GenBank/DDBJ whole genome shotgun (WGS) entry which is preliminary data.</text>
</comment>
<keyword evidence="2" id="KW-0719">Serine esterase</keyword>
<evidence type="ECO:0000256" key="6">
    <source>
        <dbReference type="RuleBase" id="RU361235"/>
    </source>
</evidence>
<gene>
    <name evidence="9" type="primary">ACHE</name>
    <name evidence="9" type="ORF">FJT64_024911</name>
</gene>
<comment type="similarity">
    <text evidence="1 6">Belongs to the type-B carboxylesterase/lipase family.</text>
</comment>
<dbReference type="Proteomes" id="UP000440578">
    <property type="component" value="Unassembled WGS sequence"/>
</dbReference>
<keyword evidence="7" id="KW-0812">Transmembrane</keyword>
<reference evidence="9 10" key="1">
    <citation type="submission" date="2019-07" db="EMBL/GenBank/DDBJ databases">
        <title>Draft genome assembly of a fouling barnacle, Amphibalanus amphitrite (Darwin, 1854): The first reference genome for Thecostraca.</title>
        <authorList>
            <person name="Kim W."/>
        </authorList>
    </citation>
    <scope>NUCLEOTIDE SEQUENCE [LARGE SCALE GENOMIC DNA]</scope>
    <source>
        <strain evidence="9">SNU_AA5</strain>
        <tissue evidence="9">Soma without cirri and trophi</tissue>
    </source>
</reference>
<keyword evidence="5" id="KW-0325">Glycoprotein</keyword>
<name>A0A6A4WGY4_AMPAM</name>
<dbReference type="InterPro" id="IPR019819">
    <property type="entry name" value="Carboxylesterase_B_CS"/>
</dbReference>
<dbReference type="SMR" id="A0A6A4WGY4"/>
<keyword evidence="7" id="KW-1133">Transmembrane helix</keyword>
<dbReference type="PROSITE" id="PS00122">
    <property type="entry name" value="CARBOXYLESTERASE_B_1"/>
    <property type="match status" value="1"/>
</dbReference>
<proteinExistence type="inferred from homology"/>
<keyword evidence="3" id="KW-0732">Signal</keyword>